<name>A0ABQ3UEZ7_STRHY</name>
<dbReference type="SUPFAM" id="SSF46785">
    <property type="entry name" value="Winged helix' DNA-binding domain"/>
    <property type="match status" value="1"/>
</dbReference>
<dbReference type="EMBL" id="BNEK01000005">
    <property type="protein sequence ID" value="GHJ34162.1"/>
    <property type="molecule type" value="Genomic_DNA"/>
</dbReference>
<dbReference type="PROSITE" id="PS50995">
    <property type="entry name" value="HTH_MARR_2"/>
    <property type="match status" value="1"/>
</dbReference>
<protein>
    <recommendedName>
        <fullName evidence="2">HTH marR-type domain-containing protein</fullName>
    </recommendedName>
</protein>
<reference evidence="3" key="1">
    <citation type="submission" date="2024-05" db="EMBL/GenBank/DDBJ databases">
        <title>Whole genome shotgun sequence of Streptomyces hygroscopicus NBRC 113678.</title>
        <authorList>
            <person name="Komaki H."/>
            <person name="Tamura T."/>
        </authorList>
    </citation>
    <scope>NUCLEOTIDE SEQUENCE</scope>
    <source>
        <strain evidence="3">N11-34</strain>
    </source>
</reference>
<feature type="region of interest" description="Disordered" evidence="1">
    <location>
        <begin position="1"/>
        <end position="56"/>
    </location>
</feature>
<feature type="domain" description="HTH marR-type" evidence="2">
    <location>
        <begin position="64"/>
        <end position="193"/>
    </location>
</feature>
<dbReference type="PANTHER" id="PTHR33164:SF43">
    <property type="entry name" value="HTH-TYPE TRANSCRIPTIONAL REPRESSOR YETL"/>
    <property type="match status" value="1"/>
</dbReference>
<proteinExistence type="predicted"/>
<evidence type="ECO:0000256" key="1">
    <source>
        <dbReference type="SAM" id="MobiDB-lite"/>
    </source>
</evidence>
<evidence type="ECO:0000259" key="2">
    <source>
        <dbReference type="PROSITE" id="PS50995"/>
    </source>
</evidence>
<keyword evidence="4" id="KW-1185">Reference proteome</keyword>
<dbReference type="InterPro" id="IPR039422">
    <property type="entry name" value="MarR/SlyA-like"/>
</dbReference>
<dbReference type="PANTHER" id="PTHR33164">
    <property type="entry name" value="TRANSCRIPTIONAL REGULATOR, MARR FAMILY"/>
    <property type="match status" value="1"/>
</dbReference>
<evidence type="ECO:0000313" key="3">
    <source>
        <dbReference type="EMBL" id="GHJ34162.1"/>
    </source>
</evidence>
<dbReference type="InterPro" id="IPR036390">
    <property type="entry name" value="WH_DNA-bd_sf"/>
</dbReference>
<dbReference type="Proteomes" id="UP001054854">
    <property type="component" value="Unassembled WGS sequence"/>
</dbReference>
<dbReference type="SMART" id="SM00347">
    <property type="entry name" value="HTH_MARR"/>
    <property type="match status" value="1"/>
</dbReference>
<gene>
    <name evidence="3" type="ORF">TPA0910_85950</name>
</gene>
<accession>A0ABQ3UEZ7</accession>
<sequence length="208" mass="22347">MKRSVATEKAPGLSGRTSFAPACTHAARAREESSRLARPGDNGQGEAAGPRHPDTAPAGVLNLNAYLMYTMGKAARRRLSEKLTARGLRLWHLTAMAMMADLGPQPKGTLASRLDMHASDLGRIVNDLIKAGHAECVRRPGDRRHVHVQLTPEGWSALDSLNADVASADDDLLAPLSEAERDQLGSLLRRVYTHMASAASSVVQEARV</sequence>
<organism evidence="3 4">
    <name type="scientific">Streptomyces hygroscopicus</name>
    <dbReference type="NCBI Taxonomy" id="1912"/>
    <lineage>
        <taxon>Bacteria</taxon>
        <taxon>Bacillati</taxon>
        <taxon>Actinomycetota</taxon>
        <taxon>Actinomycetes</taxon>
        <taxon>Kitasatosporales</taxon>
        <taxon>Streptomycetaceae</taxon>
        <taxon>Streptomyces</taxon>
        <taxon>Streptomyces violaceusniger group</taxon>
    </lineage>
</organism>
<evidence type="ECO:0000313" key="4">
    <source>
        <dbReference type="Proteomes" id="UP001054854"/>
    </source>
</evidence>
<dbReference type="InterPro" id="IPR036388">
    <property type="entry name" value="WH-like_DNA-bd_sf"/>
</dbReference>
<dbReference type="InterPro" id="IPR000835">
    <property type="entry name" value="HTH_MarR-typ"/>
</dbReference>
<dbReference type="Gene3D" id="1.10.10.10">
    <property type="entry name" value="Winged helix-like DNA-binding domain superfamily/Winged helix DNA-binding domain"/>
    <property type="match status" value="1"/>
</dbReference>
<comment type="caution">
    <text evidence="3">The sequence shown here is derived from an EMBL/GenBank/DDBJ whole genome shotgun (WGS) entry which is preliminary data.</text>
</comment>